<evidence type="ECO:0000313" key="11">
    <source>
        <dbReference type="EMBL" id="MEE3744138.1"/>
    </source>
</evidence>
<dbReference type="PROSITE" id="PS01156">
    <property type="entry name" value="TONB_DEPENDENT_REC_2"/>
    <property type="match status" value="1"/>
</dbReference>
<keyword evidence="6" id="KW-0798">TonB box</keyword>
<organism evidence="11 12">
    <name type="scientific">Campylobacter porcelli</name>
    <dbReference type="NCBI Taxonomy" id="1660073"/>
    <lineage>
        <taxon>Bacteria</taxon>
        <taxon>Pseudomonadati</taxon>
        <taxon>Campylobacterota</taxon>
        <taxon>Epsilonproteobacteria</taxon>
        <taxon>Campylobacterales</taxon>
        <taxon>Campylobacteraceae</taxon>
        <taxon>Campylobacter</taxon>
    </lineage>
</organism>
<comment type="subcellular location">
    <subcellularLocation>
        <location evidence="1">Cell outer membrane</location>
        <topology evidence="1">Multi-pass membrane protein</topology>
    </subcellularLocation>
</comment>
<reference evidence="11 12" key="1">
    <citation type="submission" date="2024-01" db="EMBL/GenBank/DDBJ databases">
        <title>Campylobacter porcellus sp. nov.</title>
        <authorList>
            <person name="Papic B."/>
            <person name="Gruntar I."/>
        </authorList>
    </citation>
    <scope>NUCLEOTIDE SEQUENCE [LARGE SCALE GENOMIC DNA]</scope>
    <source>
        <strain evidence="11 12">CX2-4855-23</strain>
    </source>
</reference>
<protein>
    <submittedName>
        <fullName evidence="11">TonB-dependent receptor</fullName>
    </submittedName>
</protein>
<keyword evidence="12" id="KW-1185">Reference proteome</keyword>
<sequence length="535" mass="61504">MIIKNYSTILLRARESNLYTTLNAHTTNATPYRSANRDKINFGYNRDGVNLILGYVFDPFNEIKFSFLEDNIKNDKQPQHTMDLLYTRRYVSKINYRFGFNDLSDTLNFDLSYIKLDREADNFSNRQNNANQVKMRVDRDIFNTSVKYDKDILSFHNLIGIGYTHDNHIAKRYAKANNQSEFKFNGYRFPDIEVDEFNLFDTIKYSISPAHAISIGLEYDYNKAKIKALNDVVQSNGVINITPQIIWKNHYGDIFDGDINQDALSMATRYDFTPDDTQIYSLSLESIERIPSNDERFVSLNGANAQGWASNPNLNPERRNRIKTEFKLKNSNFIDYMSSKFDNDSWQIGGHFIADWANDFIILDRSKSIATKGNVISRNIDARLYSLNGNLSYNFLENFGFKTNIYYNYGENKSDNRPLYQIAPLEMTLNLDYQNYTKFGKYSIGAAMRAVASQNRGDFDKNSGLGIDNKTGGFAIFDLYASIAIKGNWEARFGVNNIFNKKYSEYISGSHVEAIEPSAVDAPGRGFYVSFNGKF</sequence>
<dbReference type="SUPFAM" id="SSF56935">
    <property type="entry name" value="Porins"/>
    <property type="match status" value="1"/>
</dbReference>
<evidence type="ECO:0000256" key="1">
    <source>
        <dbReference type="ARBA" id="ARBA00004571"/>
    </source>
</evidence>
<dbReference type="EMBL" id="JAZBRD010000002">
    <property type="protein sequence ID" value="MEE3744138.1"/>
    <property type="molecule type" value="Genomic_DNA"/>
</dbReference>
<keyword evidence="8 11" id="KW-0675">Receptor</keyword>
<dbReference type="InterPro" id="IPR000531">
    <property type="entry name" value="Beta-barrel_TonB"/>
</dbReference>
<dbReference type="RefSeq" id="WP_330517888.1">
    <property type="nucleotide sequence ID" value="NZ_JAZBRD010000002.1"/>
</dbReference>
<keyword evidence="3" id="KW-1134">Transmembrane beta strand</keyword>
<accession>A0ABU7M4R4</accession>
<keyword evidence="9" id="KW-0998">Cell outer membrane</keyword>
<evidence type="ECO:0000256" key="4">
    <source>
        <dbReference type="ARBA" id="ARBA00022692"/>
    </source>
</evidence>
<dbReference type="Gene3D" id="2.40.170.20">
    <property type="entry name" value="TonB-dependent receptor, beta-barrel domain"/>
    <property type="match status" value="1"/>
</dbReference>
<proteinExistence type="predicted"/>
<dbReference type="Pfam" id="PF00593">
    <property type="entry name" value="TonB_dep_Rec_b-barrel"/>
    <property type="match status" value="1"/>
</dbReference>
<dbReference type="InterPro" id="IPR039426">
    <property type="entry name" value="TonB-dep_rcpt-like"/>
</dbReference>
<evidence type="ECO:0000256" key="9">
    <source>
        <dbReference type="ARBA" id="ARBA00023237"/>
    </source>
</evidence>
<gene>
    <name evidence="11" type="ORF">V2I23_02355</name>
</gene>
<evidence type="ECO:0000313" key="12">
    <source>
        <dbReference type="Proteomes" id="UP001331664"/>
    </source>
</evidence>
<evidence type="ECO:0000256" key="2">
    <source>
        <dbReference type="ARBA" id="ARBA00022448"/>
    </source>
</evidence>
<evidence type="ECO:0000256" key="6">
    <source>
        <dbReference type="ARBA" id="ARBA00023077"/>
    </source>
</evidence>
<evidence type="ECO:0000256" key="7">
    <source>
        <dbReference type="ARBA" id="ARBA00023136"/>
    </source>
</evidence>
<name>A0ABU7M4R4_9BACT</name>
<evidence type="ECO:0000256" key="5">
    <source>
        <dbReference type="ARBA" id="ARBA00022729"/>
    </source>
</evidence>
<evidence type="ECO:0000259" key="10">
    <source>
        <dbReference type="Pfam" id="PF00593"/>
    </source>
</evidence>
<keyword evidence="7" id="KW-0472">Membrane</keyword>
<dbReference type="Proteomes" id="UP001331664">
    <property type="component" value="Unassembled WGS sequence"/>
</dbReference>
<dbReference type="InterPro" id="IPR010917">
    <property type="entry name" value="TonB_rcpt_CS"/>
</dbReference>
<keyword evidence="5" id="KW-0732">Signal</keyword>
<comment type="caution">
    <text evidence="11">The sequence shown here is derived from an EMBL/GenBank/DDBJ whole genome shotgun (WGS) entry which is preliminary data.</text>
</comment>
<keyword evidence="2" id="KW-0813">Transport</keyword>
<dbReference type="PANTHER" id="PTHR30069:SF29">
    <property type="entry name" value="HEMOGLOBIN AND HEMOGLOBIN-HAPTOGLOBIN-BINDING PROTEIN 1-RELATED"/>
    <property type="match status" value="1"/>
</dbReference>
<evidence type="ECO:0000256" key="8">
    <source>
        <dbReference type="ARBA" id="ARBA00023170"/>
    </source>
</evidence>
<dbReference type="InterPro" id="IPR036942">
    <property type="entry name" value="Beta-barrel_TonB_sf"/>
</dbReference>
<evidence type="ECO:0000256" key="3">
    <source>
        <dbReference type="ARBA" id="ARBA00022452"/>
    </source>
</evidence>
<dbReference type="PANTHER" id="PTHR30069">
    <property type="entry name" value="TONB-DEPENDENT OUTER MEMBRANE RECEPTOR"/>
    <property type="match status" value="1"/>
</dbReference>
<keyword evidence="4" id="KW-0812">Transmembrane</keyword>
<feature type="domain" description="TonB-dependent receptor-like beta-barrel" evidence="10">
    <location>
        <begin position="30"/>
        <end position="498"/>
    </location>
</feature>